<comment type="similarity">
    <text evidence="16">Belongs to the MurB family.</text>
</comment>
<dbReference type="NCBIfam" id="NF010480">
    <property type="entry name" value="PRK13905.1"/>
    <property type="match status" value="1"/>
</dbReference>
<dbReference type="InterPro" id="IPR003170">
    <property type="entry name" value="MurB"/>
</dbReference>
<dbReference type="InterPro" id="IPR036318">
    <property type="entry name" value="FAD-bd_PCMH-like_sf"/>
</dbReference>
<reference evidence="18 19" key="1">
    <citation type="submission" date="2023-07" db="EMBL/GenBank/DDBJ databases">
        <title>Genomic Encyclopedia of Type Strains, Phase IV (KMG-IV): sequencing the most valuable type-strain genomes for metagenomic binning, comparative biology and taxonomic classification.</title>
        <authorList>
            <person name="Goeker M."/>
        </authorList>
    </citation>
    <scope>NUCLEOTIDE SEQUENCE [LARGE SCALE GENOMIC DNA]</scope>
    <source>
        <strain evidence="18 19">DSM 1400</strain>
    </source>
</reference>
<comment type="catalytic activity">
    <reaction evidence="15 16">
        <text>UDP-N-acetyl-alpha-D-muramate + NADP(+) = UDP-N-acetyl-3-O-(1-carboxyvinyl)-alpha-D-glucosamine + NADPH + H(+)</text>
        <dbReference type="Rhea" id="RHEA:12248"/>
        <dbReference type="ChEBI" id="CHEBI:15378"/>
        <dbReference type="ChEBI" id="CHEBI:57783"/>
        <dbReference type="ChEBI" id="CHEBI:58349"/>
        <dbReference type="ChEBI" id="CHEBI:68483"/>
        <dbReference type="ChEBI" id="CHEBI:70757"/>
        <dbReference type="EC" id="1.3.1.98"/>
    </reaction>
</comment>
<evidence type="ECO:0000313" key="18">
    <source>
        <dbReference type="EMBL" id="MDQ0480720.1"/>
    </source>
</evidence>
<evidence type="ECO:0000256" key="2">
    <source>
        <dbReference type="ARBA" id="ARBA00003921"/>
    </source>
</evidence>
<evidence type="ECO:0000256" key="5">
    <source>
        <dbReference type="ARBA" id="ARBA00022490"/>
    </source>
</evidence>
<proteinExistence type="inferred from homology"/>
<dbReference type="Pfam" id="PF01565">
    <property type="entry name" value="FAD_binding_4"/>
    <property type="match status" value="1"/>
</dbReference>
<feature type="domain" description="FAD-binding PCMH-type" evidence="17">
    <location>
        <begin position="33"/>
        <end position="198"/>
    </location>
</feature>
<evidence type="ECO:0000256" key="1">
    <source>
        <dbReference type="ARBA" id="ARBA00001974"/>
    </source>
</evidence>
<dbReference type="PANTHER" id="PTHR21071:SF4">
    <property type="entry name" value="UDP-N-ACETYLENOLPYRUVOYLGLUCOSAMINE REDUCTASE"/>
    <property type="match status" value="1"/>
</dbReference>
<dbReference type="Gene3D" id="3.30.43.10">
    <property type="entry name" value="Uridine Diphospho-n-acetylenolpyruvylglucosamine Reductase, domain 2"/>
    <property type="match status" value="1"/>
</dbReference>
<evidence type="ECO:0000256" key="8">
    <source>
        <dbReference type="ARBA" id="ARBA00022827"/>
    </source>
</evidence>
<dbReference type="PROSITE" id="PS51387">
    <property type="entry name" value="FAD_PCMH"/>
    <property type="match status" value="1"/>
</dbReference>
<keyword evidence="10 16" id="KW-0133">Cell shape</keyword>
<evidence type="ECO:0000313" key="19">
    <source>
        <dbReference type="Proteomes" id="UP001224418"/>
    </source>
</evidence>
<comment type="function">
    <text evidence="2 16">Cell wall formation.</text>
</comment>
<dbReference type="GO" id="GO:0008762">
    <property type="term" value="F:UDP-N-acetylmuramate dehydrogenase activity"/>
    <property type="evidence" value="ECO:0007669"/>
    <property type="project" value="UniProtKB-EC"/>
</dbReference>
<dbReference type="RefSeq" id="WP_111940630.1">
    <property type="nucleotide sequence ID" value="NZ_BAAACJ010000034.1"/>
</dbReference>
<dbReference type="Pfam" id="PF02873">
    <property type="entry name" value="MurB_C"/>
    <property type="match status" value="1"/>
</dbReference>
<dbReference type="NCBIfam" id="TIGR00179">
    <property type="entry name" value="murB"/>
    <property type="match status" value="1"/>
</dbReference>
<evidence type="ECO:0000256" key="7">
    <source>
        <dbReference type="ARBA" id="ARBA00022630"/>
    </source>
</evidence>
<dbReference type="HAMAP" id="MF_00037">
    <property type="entry name" value="MurB"/>
    <property type="match status" value="1"/>
</dbReference>
<evidence type="ECO:0000256" key="6">
    <source>
        <dbReference type="ARBA" id="ARBA00022618"/>
    </source>
</evidence>
<comment type="pathway">
    <text evidence="4 16">Cell wall biogenesis; peptidoglycan biosynthesis.</text>
</comment>
<evidence type="ECO:0000256" key="4">
    <source>
        <dbReference type="ARBA" id="ARBA00004752"/>
    </source>
</evidence>
<evidence type="ECO:0000256" key="16">
    <source>
        <dbReference type="HAMAP-Rule" id="MF_00037"/>
    </source>
</evidence>
<dbReference type="PANTHER" id="PTHR21071">
    <property type="entry name" value="UDP-N-ACETYLENOLPYRUVOYLGLUCOSAMINE REDUCTASE"/>
    <property type="match status" value="1"/>
</dbReference>
<protein>
    <recommendedName>
        <fullName evidence="16">UDP-N-acetylenolpyruvoylglucosamine reductase</fullName>
        <ecNumber evidence="16">1.3.1.98</ecNumber>
    </recommendedName>
    <alternativeName>
        <fullName evidence="16">UDP-N-acetylmuramate dehydrogenase</fullName>
    </alternativeName>
</protein>
<dbReference type="InterPro" id="IPR016167">
    <property type="entry name" value="FAD-bd_PCMH_sub1"/>
</dbReference>
<dbReference type="InterPro" id="IPR036635">
    <property type="entry name" value="MurB_C_sf"/>
</dbReference>
<keyword evidence="13 16" id="KW-0131">Cell cycle</keyword>
<feature type="active site" description="Proton donor" evidence="16">
    <location>
        <position position="227"/>
    </location>
</feature>
<evidence type="ECO:0000256" key="14">
    <source>
        <dbReference type="ARBA" id="ARBA00023316"/>
    </source>
</evidence>
<dbReference type="InterPro" id="IPR016169">
    <property type="entry name" value="FAD-bd_PCMH_sub2"/>
</dbReference>
<evidence type="ECO:0000256" key="10">
    <source>
        <dbReference type="ARBA" id="ARBA00022960"/>
    </source>
</evidence>
<dbReference type="EC" id="1.3.1.98" evidence="16"/>
<keyword evidence="12 16" id="KW-0560">Oxidoreductase</keyword>
<evidence type="ECO:0000256" key="11">
    <source>
        <dbReference type="ARBA" id="ARBA00022984"/>
    </source>
</evidence>
<gene>
    <name evidence="16" type="primary">murB</name>
    <name evidence="18" type="ORF">QOZ93_002470</name>
</gene>
<keyword evidence="7 16" id="KW-0285">Flavoprotein</keyword>
<dbReference type="Proteomes" id="UP001224418">
    <property type="component" value="Unassembled WGS sequence"/>
</dbReference>
<evidence type="ECO:0000256" key="9">
    <source>
        <dbReference type="ARBA" id="ARBA00022857"/>
    </source>
</evidence>
<organism evidence="18 19">
    <name type="scientific">Hathewaya limosa</name>
    <name type="common">Clostridium limosum</name>
    <dbReference type="NCBI Taxonomy" id="1536"/>
    <lineage>
        <taxon>Bacteria</taxon>
        <taxon>Bacillati</taxon>
        <taxon>Bacillota</taxon>
        <taxon>Clostridia</taxon>
        <taxon>Eubacteriales</taxon>
        <taxon>Clostridiaceae</taxon>
        <taxon>Hathewaya</taxon>
    </lineage>
</organism>
<keyword evidence="14 16" id="KW-0961">Cell wall biogenesis/degradation</keyword>
<dbReference type="Gene3D" id="3.30.465.10">
    <property type="match status" value="1"/>
</dbReference>
<evidence type="ECO:0000256" key="3">
    <source>
        <dbReference type="ARBA" id="ARBA00004496"/>
    </source>
</evidence>
<evidence type="ECO:0000256" key="15">
    <source>
        <dbReference type="ARBA" id="ARBA00048914"/>
    </source>
</evidence>
<name>A0ABU0JUD7_HATLI</name>
<dbReference type="InterPro" id="IPR011601">
    <property type="entry name" value="MurB_C"/>
</dbReference>
<sequence length="307" mass="34011">MYQRNEFLNELHKVLSQENIKFEVPMKEHTTFRLGGNAEIFITPESYEEVRDTLKLCKKYDVAYYILGKGSNIIVRDGGVQGVIIKLSKLKDVNLNKTTLVVQGGASLIDVALLASRNGLSGLEFASGIPGSIGGGVAMNAGAYGGEISNVLKCAKIIDDNLEIKELSLEEMQFSYRNSIILKKGYIVLEATFELTEGDKEEIKQTVHDLTKRRIEKQPLDKASAGSTFKRPEGYFAGKLIQDSGLKGYKIGEAQVSEKHSGFIVNNGNATADEVLNLIKHVQDTVYKMYNVKLETEVRIIGKELKK</sequence>
<comment type="cofactor">
    <cofactor evidence="1 16">
        <name>FAD</name>
        <dbReference type="ChEBI" id="CHEBI:57692"/>
    </cofactor>
</comment>
<feature type="active site" evidence="16">
    <location>
        <position position="177"/>
    </location>
</feature>
<keyword evidence="11 16" id="KW-0573">Peptidoglycan synthesis</keyword>
<accession>A0ABU0JUD7</accession>
<comment type="subcellular location">
    <subcellularLocation>
        <location evidence="3 16">Cytoplasm</location>
    </subcellularLocation>
</comment>
<evidence type="ECO:0000256" key="13">
    <source>
        <dbReference type="ARBA" id="ARBA00023306"/>
    </source>
</evidence>
<dbReference type="SUPFAM" id="SSF56194">
    <property type="entry name" value="Uridine diphospho-N-Acetylenolpyruvylglucosamine reductase, MurB, C-terminal domain"/>
    <property type="match status" value="1"/>
</dbReference>
<keyword evidence="5 16" id="KW-0963">Cytoplasm</keyword>
<keyword evidence="8 16" id="KW-0274">FAD</keyword>
<feature type="active site" evidence="16">
    <location>
        <position position="297"/>
    </location>
</feature>
<evidence type="ECO:0000259" key="17">
    <source>
        <dbReference type="PROSITE" id="PS51387"/>
    </source>
</evidence>
<dbReference type="SUPFAM" id="SSF56176">
    <property type="entry name" value="FAD-binding/transporter-associated domain-like"/>
    <property type="match status" value="1"/>
</dbReference>
<dbReference type="InterPro" id="IPR016166">
    <property type="entry name" value="FAD-bd_PCMH"/>
</dbReference>
<keyword evidence="9 16" id="KW-0521">NADP</keyword>
<dbReference type="InterPro" id="IPR006094">
    <property type="entry name" value="Oxid_FAD_bind_N"/>
</dbReference>
<dbReference type="Gene3D" id="3.90.78.10">
    <property type="entry name" value="UDP-N-acetylenolpyruvoylglucosamine reductase, C-terminal domain"/>
    <property type="match status" value="1"/>
</dbReference>
<keyword evidence="19" id="KW-1185">Reference proteome</keyword>
<keyword evidence="6 16" id="KW-0132">Cell division</keyword>
<comment type="caution">
    <text evidence="18">The sequence shown here is derived from an EMBL/GenBank/DDBJ whole genome shotgun (WGS) entry which is preliminary data.</text>
</comment>
<dbReference type="EMBL" id="JAUSWN010000026">
    <property type="protein sequence ID" value="MDQ0480720.1"/>
    <property type="molecule type" value="Genomic_DNA"/>
</dbReference>
<evidence type="ECO:0000256" key="12">
    <source>
        <dbReference type="ARBA" id="ARBA00023002"/>
    </source>
</evidence>